<gene>
    <name evidence="2" type="ORF">O3M35_006417</name>
</gene>
<accession>A0AAW1DG00</accession>
<proteinExistence type="predicted"/>
<evidence type="ECO:0000313" key="2">
    <source>
        <dbReference type="EMBL" id="KAK9508994.1"/>
    </source>
</evidence>
<evidence type="ECO:0000313" key="3">
    <source>
        <dbReference type="Proteomes" id="UP001461498"/>
    </source>
</evidence>
<protein>
    <submittedName>
        <fullName evidence="2">Uncharacterized protein</fullName>
    </submittedName>
</protein>
<sequence length="82" mass="9501">MNLFVWLCMVTLLLALSSKSQVIGKNGHVVDCKKYVFAPVCRGAATKRTFPLLRTLPQRINYEDLAEEILENYPFNRRKSHF</sequence>
<name>A0AAW1DG00_9HEMI</name>
<keyword evidence="1" id="KW-0732">Signal</keyword>
<reference evidence="2 3" key="1">
    <citation type="submission" date="2022-12" db="EMBL/GenBank/DDBJ databases">
        <title>Chromosome-level genome assembly of true bugs.</title>
        <authorList>
            <person name="Ma L."/>
            <person name="Li H."/>
        </authorList>
    </citation>
    <scope>NUCLEOTIDE SEQUENCE [LARGE SCALE GENOMIC DNA]</scope>
    <source>
        <strain evidence="2">Lab_2022b</strain>
    </source>
</reference>
<feature type="signal peptide" evidence="1">
    <location>
        <begin position="1"/>
        <end position="15"/>
    </location>
</feature>
<organism evidence="2 3">
    <name type="scientific">Rhynocoris fuscipes</name>
    <dbReference type="NCBI Taxonomy" id="488301"/>
    <lineage>
        <taxon>Eukaryota</taxon>
        <taxon>Metazoa</taxon>
        <taxon>Ecdysozoa</taxon>
        <taxon>Arthropoda</taxon>
        <taxon>Hexapoda</taxon>
        <taxon>Insecta</taxon>
        <taxon>Pterygota</taxon>
        <taxon>Neoptera</taxon>
        <taxon>Paraneoptera</taxon>
        <taxon>Hemiptera</taxon>
        <taxon>Heteroptera</taxon>
        <taxon>Panheteroptera</taxon>
        <taxon>Cimicomorpha</taxon>
        <taxon>Reduviidae</taxon>
        <taxon>Harpactorinae</taxon>
        <taxon>Harpactorini</taxon>
        <taxon>Rhynocoris</taxon>
    </lineage>
</organism>
<comment type="caution">
    <text evidence="2">The sequence shown here is derived from an EMBL/GenBank/DDBJ whole genome shotgun (WGS) entry which is preliminary data.</text>
</comment>
<dbReference type="Proteomes" id="UP001461498">
    <property type="component" value="Unassembled WGS sequence"/>
</dbReference>
<keyword evidence="3" id="KW-1185">Reference proteome</keyword>
<dbReference type="EMBL" id="JAPXFL010000003">
    <property type="protein sequence ID" value="KAK9508994.1"/>
    <property type="molecule type" value="Genomic_DNA"/>
</dbReference>
<dbReference type="AlphaFoldDB" id="A0AAW1DG00"/>
<feature type="chain" id="PRO_5043665367" evidence="1">
    <location>
        <begin position="16"/>
        <end position="82"/>
    </location>
</feature>
<evidence type="ECO:0000256" key="1">
    <source>
        <dbReference type="SAM" id="SignalP"/>
    </source>
</evidence>